<evidence type="ECO:0000313" key="7">
    <source>
        <dbReference type="EMBL" id="AKN37341.1"/>
    </source>
</evidence>
<reference evidence="7" key="1">
    <citation type="journal article" date="2015" name="MBio">
        <title>Eco-Evolutionary Dynamics of Episomes among Ecologically Cohesive Bacterial Populations.</title>
        <authorList>
            <person name="Xue H."/>
            <person name="Cordero O.X."/>
            <person name="Camas F.M."/>
            <person name="Trimble W."/>
            <person name="Meyer F."/>
            <person name="Guglielmini J."/>
            <person name="Rocha E.P."/>
            <person name="Polz M.F."/>
        </authorList>
    </citation>
    <scope>NUCLEOTIDE SEQUENCE</scope>
    <source>
        <strain evidence="7">1F_97</strain>
    </source>
</reference>
<dbReference type="PANTHER" id="PTHR38103:SF1">
    <property type="entry name" value="RECOMBINATION-ASSOCIATED PROTEIN RDGC"/>
    <property type="match status" value="1"/>
</dbReference>
<evidence type="ECO:0000256" key="1">
    <source>
        <dbReference type="ARBA" id="ARBA00004453"/>
    </source>
</evidence>
<evidence type="ECO:0000256" key="5">
    <source>
        <dbReference type="ARBA" id="ARBA00023172"/>
    </source>
</evidence>
<dbReference type="InterPro" id="IPR007476">
    <property type="entry name" value="RdgC"/>
</dbReference>
<evidence type="ECO:0000256" key="2">
    <source>
        <dbReference type="ARBA" id="ARBA00008657"/>
    </source>
</evidence>
<organism evidence="7">
    <name type="scientific">Vibrio sp. 1F_97</name>
    <dbReference type="NCBI Taxonomy" id="1652827"/>
    <lineage>
        <taxon>Bacteria</taxon>
        <taxon>Pseudomonadati</taxon>
        <taxon>Pseudomonadota</taxon>
        <taxon>Gammaproteobacteria</taxon>
        <taxon>Vibrionales</taxon>
        <taxon>Vibrionaceae</taxon>
        <taxon>Vibrio</taxon>
    </lineage>
</organism>
<name>A0A0H3ZUW7_9VIBR</name>
<dbReference type="GO" id="GO:0003690">
    <property type="term" value="F:double-stranded DNA binding"/>
    <property type="evidence" value="ECO:0007669"/>
    <property type="project" value="TreeGrafter"/>
</dbReference>
<dbReference type="EMBL" id="KP795532">
    <property type="protein sequence ID" value="AKN37341.1"/>
    <property type="molecule type" value="Genomic_DNA"/>
</dbReference>
<dbReference type="GO" id="GO:0000018">
    <property type="term" value="P:regulation of DNA recombination"/>
    <property type="evidence" value="ECO:0007669"/>
    <property type="project" value="TreeGrafter"/>
</dbReference>
<keyword evidence="5" id="KW-0233">DNA recombination</keyword>
<keyword evidence="4" id="KW-0963">Cytoplasm</keyword>
<feature type="compositionally biased region" description="Basic and acidic residues" evidence="6">
    <location>
        <begin position="321"/>
        <end position="334"/>
    </location>
</feature>
<dbReference type="GO" id="GO:0006310">
    <property type="term" value="P:DNA recombination"/>
    <property type="evidence" value="ECO:0007669"/>
    <property type="project" value="UniProtKB-KW"/>
</dbReference>
<dbReference type="Pfam" id="PF04381">
    <property type="entry name" value="RdgC"/>
    <property type="match status" value="1"/>
</dbReference>
<dbReference type="NCBIfam" id="NF001462">
    <property type="entry name" value="PRK00321.1-3"/>
    <property type="match status" value="1"/>
</dbReference>
<proteinExistence type="inferred from homology"/>
<comment type="subcellular location">
    <subcellularLocation>
        <location evidence="1">Cytoplasm</location>
        <location evidence="1">Nucleoid</location>
    </subcellularLocation>
</comment>
<dbReference type="GO" id="GO:0043590">
    <property type="term" value="C:bacterial nucleoid"/>
    <property type="evidence" value="ECO:0007669"/>
    <property type="project" value="TreeGrafter"/>
</dbReference>
<evidence type="ECO:0000256" key="6">
    <source>
        <dbReference type="SAM" id="MobiDB-lite"/>
    </source>
</evidence>
<protein>
    <recommendedName>
        <fullName evidence="3">Recombination-associated protein RdgC</fullName>
    </recommendedName>
</protein>
<feature type="region of interest" description="Disordered" evidence="6">
    <location>
        <begin position="310"/>
        <end position="334"/>
    </location>
</feature>
<comment type="similarity">
    <text evidence="2">Belongs to the RdgC family.</text>
</comment>
<dbReference type="NCBIfam" id="NF001464">
    <property type="entry name" value="PRK00321.1-5"/>
    <property type="match status" value="1"/>
</dbReference>
<dbReference type="PANTHER" id="PTHR38103">
    <property type="entry name" value="RECOMBINATION-ASSOCIATED PROTEIN RDGC"/>
    <property type="match status" value="1"/>
</dbReference>
<dbReference type="AlphaFoldDB" id="A0A0H3ZUW7"/>
<evidence type="ECO:0000256" key="4">
    <source>
        <dbReference type="ARBA" id="ARBA00022490"/>
    </source>
</evidence>
<accession>A0A0H3ZUW7</accession>
<sequence>MSVFPKSLIIYTFSRDIGLTQPDTADKLEKLLAEFKFQPCGGTDKVKFGFTQPMGEESDLLVHSADGNMMISAMKQTKTISPAAFNKKLRAKQKEVEEREQRPLNKREIDNLKDELLIDLLPSVLPVDKRTNAYIINNAQYLVIDAATHKAAEDFTALLRKAIGSLPVTPIECTKSAAETVMTEWVKSGEMPAGFTLGTNAVLKSVLEEGGVIRCKNQDLASDEVLKHIENDKMVVQLSLDWQERITFTIKEDLSITSMKFSDELKDENDDIPREDQAARFDADFALAVGEINALITDFDKTFEFYRHENDMAPSQLPEPAPKESKDLIEEASL</sequence>
<evidence type="ECO:0000256" key="3">
    <source>
        <dbReference type="ARBA" id="ARBA00022296"/>
    </source>
</evidence>